<evidence type="ECO:0000256" key="13">
    <source>
        <dbReference type="ARBA" id="ARBA00023237"/>
    </source>
</evidence>
<keyword evidence="9" id="KW-0406">Ion transport</keyword>
<feature type="chain" id="PRO_5016180042" evidence="16">
    <location>
        <begin position="25"/>
        <end position="516"/>
    </location>
</feature>
<sequence>MRKSQFGKLILFALVASSPYPSWAQTTTIERPSVPASKISPSSSDTSNSNLRVIPKVNTAPTLSVSESQDTFRYTLGAGDNIKIDVFNVPELSGIQTIAPDGTINISLIGAIKLEGLGLDEANALLREKLNPFLVRNIVNISLISPRPLNIAIVGEVNRPGPRFLSYTSTSTVGNGGNNSSSAATLTRALESAAGITSRADISNIQISRRNGASGRRIIKVNLQDLLEKGDISQDIRILDGDSILVPALSQASASQTRLVSNSTFSPDTFTIQVAIVGEVNRIGPQTLIYSRSGVISTGLTGASTGAGVTSGGGPVTLSRALQSANGVTEIADIRNIQISRLNDKGQRTIVTANLLDLITKADISQDITLTDGDLITVPRLAKTNPSEYLQVAKATFSPTSITVQVVGEAVRPGPLQLRPNSSFTEAISYAGGLTNDADWRAVELYRINPDGSIMRRDLVADLNLPLSEESNPGLRDRDVIVVRPSFGASLINSTTRFLGNIINPYSLINNVFRRN</sequence>
<evidence type="ECO:0000256" key="1">
    <source>
        <dbReference type="ARBA" id="ARBA00004571"/>
    </source>
</evidence>
<dbReference type="GO" id="GO:0006811">
    <property type="term" value="P:monoatomic ion transport"/>
    <property type="evidence" value="ECO:0007669"/>
    <property type="project" value="UniProtKB-KW"/>
</dbReference>
<comment type="similarity">
    <text evidence="2">Belongs to the BexD/CtrA/VexA family.</text>
</comment>
<evidence type="ECO:0000256" key="10">
    <source>
        <dbReference type="ARBA" id="ARBA00023114"/>
    </source>
</evidence>
<evidence type="ECO:0000259" key="18">
    <source>
        <dbReference type="Pfam" id="PF10531"/>
    </source>
</evidence>
<evidence type="ECO:0000256" key="15">
    <source>
        <dbReference type="SAM" id="MobiDB-lite"/>
    </source>
</evidence>
<evidence type="ECO:0000256" key="7">
    <source>
        <dbReference type="ARBA" id="ARBA00022729"/>
    </source>
</evidence>
<keyword evidence="4" id="KW-1134">Transmembrane beta strand</keyword>
<evidence type="ECO:0000256" key="6">
    <source>
        <dbReference type="ARBA" id="ARBA00022692"/>
    </source>
</evidence>
<keyword evidence="7 16" id="KW-0732">Signal</keyword>
<evidence type="ECO:0000313" key="20">
    <source>
        <dbReference type="EMBL" id="PZO39362.1"/>
    </source>
</evidence>
<evidence type="ECO:0000256" key="3">
    <source>
        <dbReference type="ARBA" id="ARBA00022448"/>
    </source>
</evidence>
<dbReference type="PANTHER" id="PTHR33619:SF3">
    <property type="entry name" value="POLYSACCHARIDE EXPORT PROTEIN GFCE-RELATED"/>
    <property type="match status" value="1"/>
</dbReference>
<reference evidence="20 21" key="1">
    <citation type="submission" date="2018-04" db="EMBL/GenBank/DDBJ databases">
        <authorList>
            <person name="Go L.Y."/>
            <person name="Mitchell J.A."/>
        </authorList>
    </citation>
    <scope>NUCLEOTIDE SEQUENCE [LARGE SCALE GENOMIC DNA]</scope>
    <source>
        <strain evidence="20">ULC066bin1</strain>
    </source>
</reference>
<keyword evidence="14" id="KW-0449">Lipoprotein</keyword>
<feature type="domain" description="SLBB" evidence="19">
    <location>
        <begin position="184"/>
        <end position="246"/>
    </location>
</feature>
<dbReference type="Gene3D" id="3.30.1950.10">
    <property type="entry name" value="wza like domain"/>
    <property type="match status" value="1"/>
</dbReference>
<dbReference type="InterPro" id="IPR019554">
    <property type="entry name" value="Soluble_ligand-bd"/>
</dbReference>
<evidence type="ECO:0000256" key="14">
    <source>
        <dbReference type="ARBA" id="ARBA00023288"/>
    </source>
</evidence>
<keyword evidence="13" id="KW-0998">Cell outer membrane</keyword>
<feature type="region of interest" description="Disordered" evidence="15">
    <location>
        <begin position="31"/>
        <end position="50"/>
    </location>
</feature>
<evidence type="ECO:0000256" key="11">
    <source>
        <dbReference type="ARBA" id="ARBA00023136"/>
    </source>
</evidence>
<comment type="caution">
    <text evidence="20">The sequence shown here is derived from an EMBL/GenBank/DDBJ whole genome shotgun (WGS) entry which is preliminary data.</text>
</comment>
<dbReference type="EMBL" id="QBML01000018">
    <property type="protein sequence ID" value="PZO39362.1"/>
    <property type="molecule type" value="Genomic_DNA"/>
</dbReference>
<evidence type="ECO:0000259" key="19">
    <source>
        <dbReference type="Pfam" id="PF22461"/>
    </source>
</evidence>
<evidence type="ECO:0000313" key="21">
    <source>
        <dbReference type="Proteomes" id="UP000249467"/>
    </source>
</evidence>
<keyword evidence="12" id="KW-0564">Palmitate</keyword>
<keyword evidence="3" id="KW-0813">Transport</keyword>
<evidence type="ECO:0000259" key="17">
    <source>
        <dbReference type="Pfam" id="PF02563"/>
    </source>
</evidence>
<accession>A0A2W4W4F8</accession>
<dbReference type="GO" id="GO:0015159">
    <property type="term" value="F:polysaccharide transmembrane transporter activity"/>
    <property type="evidence" value="ECO:0007669"/>
    <property type="project" value="InterPro"/>
</dbReference>
<keyword evidence="5" id="KW-0762">Sugar transport</keyword>
<feature type="domain" description="Soluble ligand binding" evidence="18">
    <location>
        <begin position="404"/>
        <end position="457"/>
    </location>
</feature>
<reference evidence="20 21" key="2">
    <citation type="submission" date="2018-06" db="EMBL/GenBank/DDBJ databases">
        <title>Metagenomic assembly of (sub)arctic Cyanobacteria and their associated microbiome from non-axenic cultures.</title>
        <authorList>
            <person name="Baurain D."/>
        </authorList>
    </citation>
    <scope>NUCLEOTIDE SEQUENCE [LARGE SCALE GENOMIC DNA]</scope>
    <source>
        <strain evidence="20">ULC066bin1</strain>
    </source>
</reference>
<dbReference type="GO" id="GO:0015288">
    <property type="term" value="F:porin activity"/>
    <property type="evidence" value="ECO:0007669"/>
    <property type="project" value="UniProtKB-KW"/>
</dbReference>
<feature type="domain" description="Polysaccharide export protein N-terminal" evidence="17">
    <location>
        <begin position="72"/>
        <end position="143"/>
    </location>
</feature>
<dbReference type="PANTHER" id="PTHR33619">
    <property type="entry name" value="POLYSACCHARIDE EXPORT PROTEIN GFCE-RELATED"/>
    <property type="match status" value="1"/>
</dbReference>
<gene>
    <name evidence="20" type="ORF">DCF19_13915</name>
</gene>
<evidence type="ECO:0000256" key="8">
    <source>
        <dbReference type="ARBA" id="ARBA00023047"/>
    </source>
</evidence>
<keyword evidence="11" id="KW-0472">Membrane</keyword>
<dbReference type="InterPro" id="IPR049712">
    <property type="entry name" value="Poly_export"/>
</dbReference>
<keyword evidence="10" id="KW-0626">Porin</keyword>
<dbReference type="GO" id="GO:0009279">
    <property type="term" value="C:cell outer membrane"/>
    <property type="evidence" value="ECO:0007669"/>
    <property type="project" value="UniProtKB-SubCell"/>
</dbReference>
<evidence type="ECO:0000256" key="5">
    <source>
        <dbReference type="ARBA" id="ARBA00022597"/>
    </source>
</evidence>
<evidence type="ECO:0000256" key="12">
    <source>
        <dbReference type="ARBA" id="ARBA00023139"/>
    </source>
</evidence>
<name>A0A2W4W4F8_9CYAN</name>
<dbReference type="Pfam" id="PF10531">
    <property type="entry name" value="SLBB"/>
    <property type="match status" value="1"/>
</dbReference>
<dbReference type="Gene3D" id="3.10.560.10">
    <property type="entry name" value="Outer membrane lipoprotein wza domain like"/>
    <property type="match status" value="3"/>
</dbReference>
<evidence type="ECO:0000256" key="9">
    <source>
        <dbReference type="ARBA" id="ARBA00023065"/>
    </source>
</evidence>
<feature type="compositionally biased region" description="Low complexity" evidence="15">
    <location>
        <begin position="32"/>
        <end position="49"/>
    </location>
</feature>
<evidence type="ECO:0000256" key="2">
    <source>
        <dbReference type="ARBA" id="ARBA00009450"/>
    </source>
</evidence>
<dbReference type="GO" id="GO:0046930">
    <property type="term" value="C:pore complex"/>
    <property type="evidence" value="ECO:0007669"/>
    <property type="project" value="UniProtKB-KW"/>
</dbReference>
<dbReference type="InterPro" id="IPR054765">
    <property type="entry name" value="SLBB_dom"/>
</dbReference>
<keyword evidence="6" id="KW-0812">Transmembrane</keyword>
<organism evidence="20 21">
    <name type="scientific">Pseudanabaena frigida</name>
    <dbReference type="NCBI Taxonomy" id="945775"/>
    <lineage>
        <taxon>Bacteria</taxon>
        <taxon>Bacillati</taxon>
        <taxon>Cyanobacteriota</taxon>
        <taxon>Cyanophyceae</taxon>
        <taxon>Pseudanabaenales</taxon>
        <taxon>Pseudanabaenaceae</taxon>
        <taxon>Pseudanabaena</taxon>
    </lineage>
</organism>
<evidence type="ECO:0000256" key="4">
    <source>
        <dbReference type="ARBA" id="ARBA00022452"/>
    </source>
</evidence>
<keyword evidence="8" id="KW-0625">Polysaccharide transport</keyword>
<feature type="signal peptide" evidence="16">
    <location>
        <begin position="1"/>
        <end position="24"/>
    </location>
</feature>
<dbReference type="Pfam" id="PF22461">
    <property type="entry name" value="SLBB_2"/>
    <property type="match status" value="1"/>
</dbReference>
<protein>
    <submittedName>
        <fullName evidence="20">Polysaccharide export protein</fullName>
    </submittedName>
</protein>
<dbReference type="Pfam" id="PF02563">
    <property type="entry name" value="Poly_export"/>
    <property type="match status" value="1"/>
</dbReference>
<evidence type="ECO:0000256" key="16">
    <source>
        <dbReference type="SAM" id="SignalP"/>
    </source>
</evidence>
<proteinExistence type="inferred from homology"/>
<dbReference type="Proteomes" id="UP000249467">
    <property type="component" value="Unassembled WGS sequence"/>
</dbReference>
<comment type="subcellular location">
    <subcellularLocation>
        <location evidence="1">Cell outer membrane</location>
        <topology evidence="1">Multi-pass membrane protein</topology>
    </subcellularLocation>
</comment>
<dbReference type="InterPro" id="IPR003715">
    <property type="entry name" value="Poly_export_N"/>
</dbReference>
<dbReference type="AlphaFoldDB" id="A0A2W4W4F8"/>